<dbReference type="InterPro" id="IPR002035">
    <property type="entry name" value="VWF_A"/>
</dbReference>
<dbReference type="KEGG" id="nod:FOH10_13680"/>
<evidence type="ECO:0000259" key="1">
    <source>
        <dbReference type="Pfam" id="PF00092"/>
    </source>
</evidence>
<proteinExistence type="predicted"/>
<dbReference type="Proteomes" id="UP000317039">
    <property type="component" value="Chromosome"/>
</dbReference>
<sequence>MRGAPIEAVNQALPELRQAILEDPATGEIARIALVTFSSSARIELPLANLWETELPRLDTRDSTDFAAGLRTARTAIEQGIRGLGRGTRFYRPVVFFLSDGQHNGRDWLPAWRELTDRADKFGAEVVAFGMGAADREAIGRVSTGHAYFADDPDPVAAVREILHSVIGSIRSTSSSFGSPSGGALIIAPSPNLTRLPENIV</sequence>
<organism evidence="2 3">
    <name type="scientific">Nocardia otitidiscaviarum</name>
    <dbReference type="NCBI Taxonomy" id="1823"/>
    <lineage>
        <taxon>Bacteria</taxon>
        <taxon>Bacillati</taxon>
        <taxon>Actinomycetota</taxon>
        <taxon>Actinomycetes</taxon>
        <taxon>Mycobacteriales</taxon>
        <taxon>Nocardiaceae</taxon>
        <taxon>Nocardia</taxon>
    </lineage>
</organism>
<dbReference type="Gene3D" id="3.40.50.410">
    <property type="entry name" value="von Willebrand factor, type A domain"/>
    <property type="match status" value="1"/>
</dbReference>
<protein>
    <submittedName>
        <fullName evidence="2">VWA domain-containing protein</fullName>
    </submittedName>
</protein>
<feature type="domain" description="VWFA" evidence="1">
    <location>
        <begin position="29"/>
        <end position="152"/>
    </location>
</feature>
<dbReference type="InterPro" id="IPR036465">
    <property type="entry name" value="vWFA_dom_sf"/>
</dbReference>
<dbReference type="SUPFAM" id="SSF53300">
    <property type="entry name" value="vWA-like"/>
    <property type="match status" value="1"/>
</dbReference>
<accession>A0A516NX26</accession>
<dbReference type="EMBL" id="CP041695">
    <property type="protein sequence ID" value="QDP83462.1"/>
    <property type="molecule type" value="Genomic_DNA"/>
</dbReference>
<evidence type="ECO:0000313" key="2">
    <source>
        <dbReference type="EMBL" id="QDP83462.1"/>
    </source>
</evidence>
<reference evidence="2 3" key="1">
    <citation type="submission" date="2019-07" db="EMBL/GenBank/DDBJ databases">
        <title>Complete Genome Sequence and Methylome Analysis of Nocardia otitidis-caviarum NEB252.</title>
        <authorList>
            <person name="Fomenkov A."/>
            <person name="Anton B.P."/>
            <person name="Vincze T."/>
            <person name="Roberts R.J."/>
        </authorList>
    </citation>
    <scope>NUCLEOTIDE SEQUENCE [LARGE SCALE GENOMIC DNA]</scope>
    <source>
        <strain evidence="2 3">NEB252</strain>
    </source>
</reference>
<gene>
    <name evidence="2" type="ORF">FOH10_13680</name>
</gene>
<evidence type="ECO:0000313" key="3">
    <source>
        <dbReference type="Proteomes" id="UP000317039"/>
    </source>
</evidence>
<name>A0A516NX26_9NOCA</name>
<dbReference type="AlphaFoldDB" id="A0A516NX26"/>
<dbReference type="Pfam" id="PF00092">
    <property type="entry name" value="VWA"/>
    <property type="match status" value="1"/>
</dbReference>